<dbReference type="SUPFAM" id="SSF55961">
    <property type="entry name" value="Bet v1-like"/>
    <property type="match status" value="1"/>
</dbReference>
<dbReference type="Gene3D" id="3.30.530.20">
    <property type="match status" value="1"/>
</dbReference>
<dbReference type="PANTHER" id="PTHR39332:SF7">
    <property type="entry name" value="SRPBCC FAMILY PROTEIN"/>
    <property type="match status" value="1"/>
</dbReference>
<dbReference type="AlphaFoldDB" id="A0A014N939"/>
<dbReference type="InterPro" id="IPR019587">
    <property type="entry name" value="Polyketide_cyclase/dehydratase"/>
</dbReference>
<dbReference type="eggNOG" id="ENOG502SNXH">
    <property type="taxonomic scope" value="Eukaryota"/>
</dbReference>
<name>A0A014N939_9HYPO</name>
<comment type="caution">
    <text evidence="1">The sequence shown here is derived from an EMBL/GenBank/DDBJ whole genome shotgun (WGS) entry which is preliminary data.</text>
</comment>
<dbReference type="Pfam" id="PF10604">
    <property type="entry name" value="Polyketide_cyc2"/>
    <property type="match status" value="1"/>
</dbReference>
<dbReference type="CDD" id="cd07821">
    <property type="entry name" value="PYR_PYL_RCAR_like"/>
    <property type="match status" value="1"/>
</dbReference>
<organism evidence="1 2">
    <name type="scientific">Metarhizium robertsii</name>
    <dbReference type="NCBI Taxonomy" id="568076"/>
    <lineage>
        <taxon>Eukaryota</taxon>
        <taxon>Fungi</taxon>
        <taxon>Dikarya</taxon>
        <taxon>Ascomycota</taxon>
        <taxon>Pezizomycotina</taxon>
        <taxon>Sordariomycetes</taxon>
        <taxon>Hypocreomycetidae</taxon>
        <taxon>Hypocreales</taxon>
        <taxon>Clavicipitaceae</taxon>
        <taxon>Metarhizium</taxon>
    </lineage>
</organism>
<dbReference type="PANTHER" id="PTHR39332">
    <property type="entry name" value="BLL4707 PROTEIN"/>
    <property type="match status" value="1"/>
</dbReference>
<evidence type="ECO:0000313" key="1">
    <source>
        <dbReference type="EMBL" id="EXU96657.1"/>
    </source>
</evidence>
<dbReference type="InterPro" id="IPR023393">
    <property type="entry name" value="START-like_dom_sf"/>
</dbReference>
<evidence type="ECO:0000313" key="2">
    <source>
        <dbReference type="Proteomes" id="UP000030151"/>
    </source>
</evidence>
<dbReference type="OrthoDB" id="4436220at2759"/>
<dbReference type="Proteomes" id="UP000030151">
    <property type="component" value="Unassembled WGS sequence"/>
</dbReference>
<protein>
    <submittedName>
        <fullName evidence="1">Polyketide cylcase/dehydrase domain protein</fullName>
    </submittedName>
</protein>
<reference evidence="1 2" key="1">
    <citation type="submission" date="2014-02" db="EMBL/GenBank/DDBJ databases">
        <title>The genome sequence of the entomopathogenic fungus Metarhizium robertsii ARSEF 2575.</title>
        <authorList>
            <person name="Giuliano Garisto Donzelli B."/>
            <person name="Roe B.A."/>
            <person name="Macmil S.L."/>
            <person name="Krasnoff S.B."/>
            <person name="Gibson D.M."/>
        </authorList>
    </citation>
    <scope>NUCLEOTIDE SEQUENCE [LARGE SCALE GENOMIC DNA]</scope>
    <source>
        <strain evidence="1 2">ARSEF 2575</strain>
    </source>
</reference>
<dbReference type="HOGENOM" id="CLU_106645_2_1_1"/>
<gene>
    <name evidence="1" type="ORF">X797_010196</name>
</gene>
<proteinExistence type="predicted"/>
<sequence length="144" mass="15951">MVPVTTVIQDIDAPIGEVWGIVSAWGSERLWFPNIMASSVEGFGIGAVRTLTFKPGEFTVSERLESVDPLTHTISYALVRNPDHHRARNPRGRLVLDSLAATKTRCTWSSEAEWVSEDFKADFAKFIHGMYSEAIDSIGKLLAT</sequence>
<accession>A0A014N939</accession>
<dbReference type="EMBL" id="JELW01000046">
    <property type="protein sequence ID" value="EXU96657.1"/>
    <property type="molecule type" value="Genomic_DNA"/>
</dbReference>